<dbReference type="InterPro" id="IPR017853">
    <property type="entry name" value="GH"/>
</dbReference>
<accession>A0A363NL09</accession>
<sequence>MNKLRKLLLSWMLILVLVPFAVIAQEGISLTLIPPTTITNQVDLDIRAGLRNEEGMAKIVELSVYLGKERPENLLYYSKKEVMPQTAYEIKHILPTKNLVGNQKITLVVKDGNKKYRKVRDIEVIASQQRSTGLIDGAWAGIYHWSETEGKHWNNDIKQMTEEQWREMVRAMHKLKMDIVVVQEVFRNEEYVGKHETTVDSYKGKAFYPSVLYPERVPITATDPVEAILDEADKQGMHIFVGVGMFAWFDFTKESLLWHKKVAKELWDKYGHHPSFYGFYVSEESGGNLDNWEHSEVMRMQRKKEIVDFFREFKAYCNQIAPAKPVMLATNSMQVPVGLDAYPALLQNLDILCPFGFARMPEGDLTGKEAADLLQSLCNQAGAHLWFDLETFLFNEDQSLYPRPVEEIVRDLNLFQNFEKILCYQFPGVFNDPKMSIRIGEERTIDLFKAYQHYLEKTTKERLSKDRRSSK</sequence>
<dbReference type="Proteomes" id="UP000250831">
    <property type="component" value="Unassembled WGS sequence"/>
</dbReference>
<dbReference type="Gene3D" id="3.20.20.80">
    <property type="entry name" value="Glycosidases"/>
    <property type="match status" value="1"/>
</dbReference>
<evidence type="ECO:0000259" key="1">
    <source>
        <dbReference type="Pfam" id="PF14488"/>
    </source>
</evidence>
<dbReference type="InterPro" id="IPR027849">
    <property type="entry name" value="DUF4434"/>
</dbReference>
<dbReference type="EMBL" id="QCXX01000010">
    <property type="protein sequence ID" value="PUV21462.1"/>
    <property type="molecule type" value="Genomic_DNA"/>
</dbReference>
<comment type="caution">
    <text evidence="2">The sequence shown here is derived from an EMBL/GenBank/DDBJ whole genome shotgun (WGS) entry which is preliminary data.</text>
</comment>
<name>A0A363NL09_9SPHI</name>
<dbReference type="AlphaFoldDB" id="A0A363NL09"/>
<organism evidence="2 3">
    <name type="scientific">Sphingobacterium athyrii</name>
    <dbReference type="NCBI Taxonomy" id="2152717"/>
    <lineage>
        <taxon>Bacteria</taxon>
        <taxon>Pseudomonadati</taxon>
        <taxon>Bacteroidota</taxon>
        <taxon>Sphingobacteriia</taxon>
        <taxon>Sphingobacteriales</taxon>
        <taxon>Sphingobacteriaceae</taxon>
        <taxon>Sphingobacterium</taxon>
    </lineage>
</organism>
<dbReference type="Pfam" id="PF14488">
    <property type="entry name" value="DUF4434"/>
    <property type="match status" value="1"/>
</dbReference>
<dbReference type="OrthoDB" id="6044697at2"/>
<reference evidence="2 3" key="1">
    <citation type="submission" date="2018-04" db="EMBL/GenBank/DDBJ databases">
        <title>Sphingobacterium sp. M46 Genome.</title>
        <authorList>
            <person name="Cheng J."/>
            <person name="Li Y."/>
        </authorList>
    </citation>
    <scope>NUCLEOTIDE SEQUENCE [LARGE SCALE GENOMIC DNA]</scope>
    <source>
        <strain evidence="2 3">M46</strain>
    </source>
</reference>
<protein>
    <submittedName>
        <fullName evidence="2">DUF4434 domain-containing protein</fullName>
    </submittedName>
</protein>
<evidence type="ECO:0000313" key="3">
    <source>
        <dbReference type="Proteomes" id="UP000250831"/>
    </source>
</evidence>
<evidence type="ECO:0000313" key="2">
    <source>
        <dbReference type="EMBL" id="PUV21462.1"/>
    </source>
</evidence>
<dbReference type="SUPFAM" id="SSF51445">
    <property type="entry name" value="(Trans)glycosidases"/>
    <property type="match status" value="1"/>
</dbReference>
<proteinExistence type="predicted"/>
<feature type="domain" description="DUF4434" evidence="1">
    <location>
        <begin position="141"/>
        <end position="434"/>
    </location>
</feature>
<gene>
    <name evidence="2" type="ORF">DCO56_27030</name>
</gene>
<dbReference type="RefSeq" id="WP_108636802.1">
    <property type="nucleotide sequence ID" value="NZ_QCXX01000010.1"/>
</dbReference>
<keyword evidence="3" id="KW-1185">Reference proteome</keyword>